<dbReference type="AlphaFoldDB" id="A0A2C1D5H5"/>
<name>A0A2C1D5H5_BACCE</name>
<protein>
    <submittedName>
        <fullName evidence="1">Uncharacterized protein</fullName>
    </submittedName>
</protein>
<organism evidence="1 2">
    <name type="scientific">Bacillus cereus</name>
    <dbReference type="NCBI Taxonomy" id="1396"/>
    <lineage>
        <taxon>Bacteria</taxon>
        <taxon>Bacillati</taxon>
        <taxon>Bacillota</taxon>
        <taxon>Bacilli</taxon>
        <taxon>Bacillales</taxon>
        <taxon>Bacillaceae</taxon>
        <taxon>Bacillus</taxon>
        <taxon>Bacillus cereus group</taxon>
    </lineage>
</organism>
<comment type="caution">
    <text evidence="1">The sequence shown here is derived from an EMBL/GenBank/DDBJ whole genome shotgun (WGS) entry which is preliminary data.</text>
</comment>
<evidence type="ECO:0000313" key="1">
    <source>
        <dbReference type="EMBL" id="PGS94939.1"/>
    </source>
</evidence>
<proteinExistence type="predicted"/>
<dbReference type="EMBL" id="NULO01000115">
    <property type="protein sequence ID" value="PGS94939.1"/>
    <property type="molecule type" value="Genomic_DNA"/>
</dbReference>
<sequence>MIKTFSILFCSIPIFICFPIHYNNFTLKIHEYSQCSKWFIPYRITMGKDVKCLIKNFNEEKVISLSSDFLEVHVCITTMRQGAESKDYFL</sequence>
<accession>A0A2C1D5H5</accession>
<dbReference type="Proteomes" id="UP000225872">
    <property type="component" value="Unassembled WGS sequence"/>
</dbReference>
<reference evidence="1 2" key="1">
    <citation type="submission" date="2017-09" db="EMBL/GenBank/DDBJ databases">
        <title>Large-scale bioinformatics analysis of Bacillus genomes uncovers conserved roles of natural products in bacterial physiology.</title>
        <authorList>
            <consortium name="Agbiome Team Llc"/>
            <person name="Bleich R.M."/>
            <person name="Grubbs K.J."/>
            <person name="Santa Maria K.C."/>
            <person name="Allen S.E."/>
            <person name="Farag S."/>
            <person name="Shank E.A."/>
            <person name="Bowers A."/>
        </authorList>
    </citation>
    <scope>NUCLEOTIDE SEQUENCE [LARGE SCALE GENOMIC DNA]</scope>
    <source>
        <strain evidence="1 2">AFS041432</strain>
    </source>
</reference>
<evidence type="ECO:0000313" key="2">
    <source>
        <dbReference type="Proteomes" id="UP000225872"/>
    </source>
</evidence>
<gene>
    <name evidence="1" type="ORF">COD09_23755</name>
</gene>